<dbReference type="GO" id="GO:0005634">
    <property type="term" value="C:nucleus"/>
    <property type="evidence" value="ECO:0007669"/>
    <property type="project" value="TreeGrafter"/>
</dbReference>
<sequence>MHRKCHFEAGPQFMSDSSLLHSPQRGPMSDIEFRNYFLAYDVVIGIFVNSTETNAEYPRQGTPFDLKSLGPLESAEPSERIGCFYYIKPNYPGRSSHLCNAGFVVPPNSRGRGIGSLAGRSFLHVAPRLGYRGSVFNLVYATNEASMRIWDKLGFQRVGRIPSAGLLKTGSGEDEHYVDAHVIYGDFAKIAPPFV</sequence>
<feature type="domain" description="N-acetyltransferase" evidence="1">
    <location>
        <begin position="31"/>
        <end position="184"/>
    </location>
</feature>
<dbReference type="InParanoid" id="A0A066VWR0"/>
<dbReference type="HOGENOM" id="CLU_013985_42_2_1"/>
<dbReference type="STRING" id="1037660.A0A066VWR0"/>
<dbReference type="OrthoDB" id="10264707at2759"/>
<dbReference type="PANTHER" id="PTHR43138:SF1">
    <property type="entry name" value="N-ACETYLTRANSFERASE ACA1"/>
    <property type="match status" value="1"/>
</dbReference>
<dbReference type="InterPro" id="IPR052742">
    <property type="entry name" value="Mito_N-acetyltransferase"/>
</dbReference>
<dbReference type="Gene3D" id="3.40.630.30">
    <property type="match status" value="1"/>
</dbReference>
<protein>
    <recommendedName>
        <fullName evidence="1">N-acetyltransferase domain-containing protein</fullName>
    </recommendedName>
</protein>
<reference evidence="2 3" key="1">
    <citation type="submission" date="2014-05" db="EMBL/GenBank/DDBJ databases">
        <title>Draft genome sequence of a rare smut relative, Tilletiaria anomala UBC 951.</title>
        <authorList>
            <consortium name="DOE Joint Genome Institute"/>
            <person name="Toome M."/>
            <person name="Kuo A."/>
            <person name="Henrissat B."/>
            <person name="Lipzen A."/>
            <person name="Tritt A."/>
            <person name="Yoshinaga Y."/>
            <person name="Zane M."/>
            <person name="Barry K."/>
            <person name="Grigoriev I.V."/>
            <person name="Spatafora J.W."/>
            <person name="Aimea M.C."/>
        </authorList>
    </citation>
    <scope>NUCLEOTIDE SEQUENCE [LARGE SCALE GENOMIC DNA]</scope>
    <source>
        <strain evidence="2 3">UBC 951</strain>
    </source>
</reference>
<evidence type="ECO:0000259" key="1">
    <source>
        <dbReference type="PROSITE" id="PS51186"/>
    </source>
</evidence>
<organism evidence="2 3">
    <name type="scientific">Tilletiaria anomala (strain ATCC 24038 / CBS 436.72 / UBC 951)</name>
    <dbReference type="NCBI Taxonomy" id="1037660"/>
    <lineage>
        <taxon>Eukaryota</taxon>
        <taxon>Fungi</taxon>
        <taxon>Dikarya</taxon>
        <taxon>Basidiomycota</taxon>
        <taxon>Ustilaginomycotina</taxon>
        <taxon>Exobasidiomycetes</taxon>
        <taxon>Georgefischeriales</taxon>
        <taxon>Tilletiariaceae</taxon>
        <taxon>Tilletiaria</taxon>
    </lineage>
</organism>
<dbReference type="Proteomes" id="UP000027361">
    <property type="component" value="Unassembled WGS sequence"/>
</dbReference>
<dbReference type="GeneID" id="25264410"/>
<dbReference type="InterPro" id="IPR016181">
    <property type="entry name" value="Acyl_CoA_acyltransferase"/>
</dbReference>
<evidence type="ECO:0000313" key="3">
    <source>
        <dbReference type="Proteomes" id="UP000027361"/>
    </source>
</evidence>
<dbReference type="AlphaFoldDB" id="A0A066VWR0"/>
<dbReference type="PROSITE" id="PS51186">
    <property type="entry name" value="GNAT"/>
    <property type="match status" value="1"/>
</dbReference>
<dbReference type="Pfam" id="PF13302">
    <property type="entry name" value="Acetyltransf_3"/>
    <property type="match status" value="1"/>
</dbReference>
<comment type="caution">
    <text evidence="2">The sequence shown here is derived from an EMBL/GenBank/DDBJ whole genome shotgun (WGS) entry which is preliminary data.</text>
</comment>
<accession>A0A066VWR0</accession>
<keyword evidence="3" id="KW-1185">Reference proteome</keyword>
<gene>
    <name evidence="2" type="ORF">K437DRAFT_256412</name>
</gene>
<dbReference type="RefSeq" id="XP_013243329.1">
    <property type="nucleotide sequence ID" value="XM_013387875.1"/>
</dbReference>
<dbReference type="GO" id="GO:0016747">
    <property type="term" value="F:acyltransferase activity, transferring groups other than amino-acyl groups"/>
    <property type="evidence" value="ECO:0007669"/>
    <property type="project" value="InterPro"/>
</dbReference>
<proteinExistence type="predicted"/>
<name>A0A066VWR0_TILAU</name>
<evidence type="ECO:0000313" key="2">
    <source>
        <dbReference type="EMBL" id="KDN45891.1"/>
    </source>
</evidence>
<dbReference type="PANTHER" id="PTHR43138">
    <property type="entry name" value="ACETYLTRANSFERASE, GNAT FAMILY"/>
    <property type="match status" value="1"/>
</dbReference>
<dbReference type="SUPFAM" id="SSF55729">
    <property type="entry name" value="Acyl-CoA N-acyltransferases (Nat)"/>
    <property type="match status" value="1"/>
</dbReference>
<dbReference type="EMBL" id="JMSN01000039">
    <property type="protein sequence ID" value="KDN45891.1"/>
    <property type="molecule type" value="Genomic_DNA"/>
</dbReference>
<dbReference type="InterPro" id="IPR000182">
    <property type="entry name" value="GNAT_dom"/>
</dbReference>